<comment type="subcellular location">
    <subcellularLocation>
        <location evidence="1 7">Cell outer membrane</location>
        <topology evidence="1 7">Multi-pass membrane protein</topology>
    </subcellularLocation>
</comment>
<evidence type="ECO:0000256" key="2">
    <source>
        <dbReference type="ARBA" id="ARBA00022448"/>
    </source>
</evidence>
<keyword evidence="12" id="KW-1185">Reference proteome</keyword>
<dbReference type="SUPFAM" id="SSF56935">
    <property type="entry name" value="Porins"/>
    <property type="match status" value="1"/>
</dbReference>
<keyword evidence="4 7" id="KW-0812">Transmembrane</keyword>
<dbReference type="Gene3D" id="2.40.170.20">
    <property type="entry name" value="TonB-dependent receptor, beta-barrel domain"/>
    <property type="match status" value="1"/>
</dbReference>
<dbReference type="SUPFAM" id="SSF49464">
    <property type="entry name" value="Carboxypeptidase regulatory domain-like"/>
    <property type="match status" value="1"/>
</dbReference>
<sequence length="1177" mass="134344">MKKKLHHVWKFPQKWRKMFVRVVFLFVILIPSGVMAQGLTIRIEKGSLDKAFQLIMKSSNIQLVYNTNVASKIPCTATVFENKEITTILNTLLEGTELAWYRGENDIYIITERREQPSQQIGKVSGRVVDKGGEPLIGVTVVIKGTSTGAATDVDGNFTINGLRDSSVVIVVSYIGKESKEVTAKLNAHVLVTLEDDASEIEEVVVTGYQSISREKVTGSASTVTSDDLSRRHTTNIMDNLEGRVAGLVNYDGKMTIRGTSSLYAETSPLLVVDGLPIEGKIEDLNPYDIESVTVLKDAAAAAIYGARASNGIIVITTKKAKKVGVTEIDFSGNLTVYEKRNLDYSDNFYMEPAQQVDKESEYYDYYFFHNDSGEDPIATFEGKLSQFSPISPLNYAYYQYAKGLITEKDLEDIKKSLKKNNFAKEFSDQILRMRILQQYNLAIRNRSENFNSSLVFNLRRDNNGIIKSYDNQINVSYRGSYDMKKWLTVNFGINGILAKAKKSNSKYATDPFNVPSYYRLLKDDGSYNYYSCDFNDYYTLDDENPALRSMNFNHLEELDHDKTTTDRRNMRYQGELIFKVIDGLSINTQLIYETERLNESSYSDVDSYTMRFLRNIYTLQKGTEGSYTYEYMIPESGGKLATVDTRGDYWTARTQLNFRRTVADKHAVDLLAGFEFRETRSKGTKGLLLGYDDQLQTQSTTNVNFTDLSNYQYTTFFVAGYPAREWAYLEYIEPTIDMVQEEYHRYASGYANITYTYDNRFNLFASFRKDYADLFGANAKFRGRPLWSVGVSWNLSNETFLHSLTWMNSLKFRTTYGVTGNIYQGATSYMTATTGDVNHYTMKPVAAVESPANPELKWEKTATFNLGIDFSLFDNRLRGTLDWYNKKGTDIFSPKSLDVSKGFTSLNMNLADMKNNGVELALAYSWYRENKPGDFGWRTSITMAYNKNKITSMELQATTPYDLTESGFKTGYPTSALFSYKHAGLDENGRPLWYTVDGRKVGNIENESPDVLIFSGQSEPKVNLGMENTFRYKGFSLNFMMVYYGGHKMRVRQYYEVNKMPFGPIDDYYIDSWTPENTETNVPGIGQYGTNVIRDLVNECSDIFVQPADFIKVRNIVFGYSLPHEFIKRLGINHLALSFQIDNPRTLWQKNDMKVDPETKSIRRQTSYIIGLNFNF</sequence>
<evidence type="ECO:0000313" key="10">
    <source>
        <dbReference type="EMBL" id="WOF12319.1"/>
    </source>
</evidence>
<dbReference type="EMBL" id="JAATLI010000014">
    <property type="protein sequence ID" value="NJC20054.1"/>
    <property type="molecule type" value="Genomic_DNA"/>
</dbReference>
<comment type="similarity">
    <text evidence="7">Belongs to the TonB-dependent receptor family.</text>
</comment>
<dbReference type="Gene3D" id="2.60.40.1120">
    <property type="entry name" value="Carboxypeptidase-like, regulatory domain"/>
    <property type="match status" value="1"/>
</dbReference>
<dbReference type="GeneID" id="86891345"/>
<keyword evidence="5 7" id="KW-0472">Membrane</keyword>
<organism evidence="9 11">
    <name type="scientific">Butyricimonas paravirosa</name>
    <dbReference type="NCBI Taxonomy" id="1472417"/>
    <lineage>
        <taxon>Bacteria</taxon>
        <taxon>Pseudomonadati</taxon>
        <taxon>Bacteroidota</taxon>
        <taxon>Bacteroidia</taxon>
        <taxon>Bacteroidales</taxon>
        <taxon>Odoribacteraceae</taxon>
        <taxon>Butyricimonas</taxon>
    </lineage>
</organism>
<evidence type="ECO:0000259" key="8">
    <source>
        <dbReference type="Pfam" id="PF07715"/>
    </source>
</evidence>
<evidence type="ECO:0000256" key="5">
    <source>
        <dbReference type="ARBA" id="ARBA00023136"/>
    </source>
</evidence>
<dbReference type="PROSITE" id="PS52016">
    <property type="entry name" value="TONB_DEPENDENT_REC_3"/>
    <property type="match status" value="1"/>
</dbReference>
<protein>
    <submittedName>
        <fullName evidence="10">SusC/RagA family TonB-linked outer membrane protein</fullName>
    </submittedName>
    <submittedName>
        <fullName evidence="9">TonB-linked SusC/RagA family outer membrane protein</fullName>
    </submittedName>
</protein>
<dbReference type="Pfam" id="PF07715">
    <property type="entry name" value="Plug"/>
    <property type="match status" value="1"/>
</dbReference>
<evidence type="ECO:0000256" key="6">
    <source>
        <dbReference type="ARBA" id="ARBA00023237"/>
    </source>
</evidence>
<dbReference type="InterPro" id="IPR012910">
    <property type="entry name" value="Plug_dom"/>
</dbReference>
<name>A0A7X6BL40_9BACT</name>
<dbReference type="InterPro" id="IPR023996">
    <property type="entry name" value="TonB-dep_OMP_SusC/RagA"/>
</dbReference>
<dbReference type="EMBL" id="CP043839">
    <property type="protein sequence ID" value="WOF12319.1"/>
    <property type="molecule type" value="Genomic_DNA"/>
</dbReference>
<dbReference type="GO" id="GO:0009279">
    <property type="term" value="C:cell outer membrane"/>
    <property type="evidence" value="ECO:0007669"/>
    <property type="project" value="UniProtKB-SubCell"/>
</dbReference>
<dbReference type="InterPro" id="IPR037066">
    <property type="entry name" value="Plug_dom_sf"/>
</dbReference>
<evidence type="ECO:0000313" key="11">
    <source>
        <dbReference type="Proteomes" id="UP000576368"/>
    </source>
</evidence>
<dbReference type="InterPro" id="IPR023997">
    <property type="entry name" value="TonB-dep_OMP_SusC/RagA_CS"/>
</dbReference>
<reference evidence="10 12" key="1">
    <citation type="submission" date="2019-09" db="EMBL/GenBank/DDBJ databases">
        <title>Butyricimonas paravirosa DSM 105722 (=214-4 = JCM 18677 = CCUG 65563).</title>
        <authorList>
            <person name="Le Roy T."/>
            <person name="Cani P.D."/>
        </authorList>
    </citation>
    <scope>NUCLEOTIDE SEQUENCE [LARGE SCALE GENOMIC DNA]</scope>
    <source>
        <strain evidence="10 12">DSM 105722</strain>
    </source>
</reference>
<evidence type="ECO:0000313" key="12">
    <source>
        <dbReference type="Proteomes" id="UP001302374"/>
    </source>
</evidence>
<evidence type="ECO:0000256" key="1">
    <source>
        <dbReference type="ARBA" id="ARBA00004571"/>
    </source>
</evidence>
<reference evidence="9 11" key="2">
    <citation type="submission" date="2020-03" db="EMBL/GenBank/DDBJ databases">
        <title>Genomic Encyclopedia of Type Strains, Phase IV (KMG-IV): sequencing the most valuable type-strain genomes for metagenomic binning, comparative biology and taxonomic classification.</title>
        <authorList>
            <person name="Goeker M."/>
        </authorList>
    </citation>
    <scope>NUCLEOTIDE SEQUENCE [LARGE SCALE GENOMIC DNA]</scope>
    <source>
        <strain evidence="9 11">DSM 105722</strain>
    </source>
</reference>
<dbReference type="NCBIfam" id="TIGR04057">
    <property type="entry name" value="SusC_RagA_signa"/>
    <property type="match status" value="1"/>
</dbReference>
<dbReference type="NCBIfam" id="TIGR04056">
    <property type="entry name" value="OMP_RagA_SusC"/>
    <property type="match status" value="1"/>
</dbReference>
<evidence type="ECO:0000256" key="4">
    <source>
        <dbReference type="ARBA" id="ARBA00022692"/>
    </source>
</evidence>
<keyword evidence="2 7" id="KW-0813">Transport</keyword>
<gene>
    <name evidence="10" type="ORF">F1644_08595</name>
    <name evidence="9" type="ORF">GGR15_003697</name>
</gene>
<dbReference type="Gene3D" id="2.170.130.10">
    <property type="entry name" value="TonB-dependent receptor, plug domain"/>
    <property type="match status" value="1"/>
</dbReference>
<dbReference type="RefSeq" id="WP_118305386.1">
    <property type="nucleotide sequence ID" value="NZ_BMPA01000013.1"/>
</dbReference>
<evidence type="ECO:0000256" key="7">
    <source>
        <dbReference type="PROSITE-ProRule" id="PRU01360"/>
    </source>
</evidence>
<dbReference type="AlphaFoldDB" id="A0A7X6BL40"/>
<dbReference type="Proteomes" id="UP000576368">
    <property type="component" value="Unassembled WGS sequence"/>
</dbReference>
<dbReference type="InterPro" id="IPR036942">
    <property type="entry name" value="Beta-barrel_TonB_sf"/>
</dbReference>
<accession>A0A7X6BL40</accession>
<dbReference type="InterPro" id="IPR039426">
    <property type="entry name" value="TonB-dep_rcpt-like"/>
</dbReference>
<dbReference type="Pfam" id="PF13715">
    <property type="entry name" value="CarbopepD_reg_2"/>
    <property type="match status" value="1"/>
</dbReference>
<dbReference type="InterPro" id="IPR008969">
    <property type="entry name" value="CarboxyPept-like_regulatory"/>
</dbReference>
<proteinExistence type="inferred from homology"/>
<evidence type="ECO:0000313" key="9">
    <source>
        <dbReference type="EMBL" id="NJC20054.1"/>
    </source>
</evidence>
<keyword evidence="3 7" id="KW-1134">Transmembrane beta strand</keyword>
<dbReference type="Proteomes" id="UP001302374">
    <property type="component" value="Chromosome"/>
</dbReference>
<keyword evidence="6 7" id="KW-0998">Cell outer membrane</keyword>
<feature type="domain" description="TonB-dependent receptor plug" evidence="8">
    <location>
        <begin position="215"/>
        <end position="313"/>
    </location>
</feature>
<evidence type="ECO:0000256" key="3">
    <source>
        <dbReference type="ARBA" id="ARBA00022452"/>
    </source>
</evidence>